<evidence type="ECO:0000256" key="5">
    <source>
        <dbReference type="ARBA" id="ARBA00022840"/>
    </source>
</evidence>
<evidence type="ECO:0000259" key="7">
    <source>
        <dbReference type="PROSITE" id="PS50011"/>
    </source>
</evidence>
<dbReference type="PANTHER" id="PTHR22974">
    <property type="entry name" value="MIXED LINEAGE PROTEIN KINASE"/>
    <property type="match status" value="1"/>
</dbReference>
<name>A0ABQ7I070_9MICR</name>
<evidence type="ECO:0000256" key="2">
    <source>
        <dbReference type="ARBA" id="ARBA00022679"/>
    </source>
</evidence>
<dbReference type="Gene3D" id="1.10.510.10">
    <property type="entry name" value="Transferase(Phosphotransferase) domain 1"/>
    <property type="match status" value="1"/>
</dbReference>
<reference evidence="8 9" key="1">
    <citation type="submission" date="2019-01" db="EMBL/GenBank/DDBJ databases">
        <title>Genomes sequencing and comparative genomics of infectious freshwater microsporidia, Cucumispora dikerogammari and Thelohania contejeani.</title>
        <authorList>
            <person name="Cormier A."/>
            <person name="Giraud I."/>
            <person name="Wattier R."/>
            <person name="Teixeira M."/>
            <person name="Grandjean F."/>
            <person name="Rigaud T."/>
            <person name="Cordaux R."/>
        </authorList>
    </citation>
    <scope>NUCLEOTIDE SEQUENCE [LARGE SCALE GENOMIC DNA]</scope>
    <source>
        <strain evidence="8">T1</strain>
        <tissue evidence="8">Spores</tissue>
    </source>
</reference>
<proteinExistence type="predicted"/>
<protein>
    <submittedName>
        <fullName evidence="8">Serine/threonine-protein kinase MPS1 like protein</fullName>
    </submittedName>
</protein>
<dbReference type="PROSITE" id="PS00108">
    <property type="entry name" value="PROTEIN_KINASE_ST"/>
    <property type="match status" value="1"/>
</dbReference>
<keyword evidence="5 6" id="KW-0067">ATP-binding</keyword>
<keyword evidence="1" id="KW-0723">Serine/threonine-protein kinase</keyword>
<evidence type="ECO:0000256" key="6">
    <source>
        <dbReference type="PROSITE-ProRule" id="PRU10141"/>
    </source>
</evidence>
<gene>
    <name evidence="8" type="primary">MPS1</name>
    <name evidence="8" type="ORF">TCON_0939</name>
</gene>
<dbReference type="InterPro" id="IPR017441">
    <property type="entry name" value="Protein_kinase_ATP_BS"/>
</dbReference>
<accession>A0ABQ7I070</accession>
<dbReference type="InterPro" id="IPR011009">
    <property type="entry name" value="Kinase-like_dom_sf"/>
</dbReference>
<dbReference type="PANTHER" id="PTHR22974:SF21">
    <property type="entry name" value="DUAL SPECIFICITY PROTEIN KINASE TTK"/>
    <property type="match status" value="1"/>
</dbReference>
<comment type="caution">
    <text evidence="8">The sequence shown here is derived from an EMBL/GenBank/DDBJ whole genome shotgun (WGS) entry which is preliminary data.</text>
</comment>
<dbReference type="Gene3D" id="3.30.200.20">
    <property type="entry name" value="Phosphorylase Kinase, domain 1"/>
    <property type="match status" value="1"/>
</dbReference>
<dbReference type="PROSITE" id="PS50011">
    <property type="entry name" value="PROTEIN_KINASE_DOM"/>
    <property type="match status" value="1"/>
</dbReference>
<dbReference type="InterPro" id="IPR000719">
    <property type="entry name" value="Prot_kinase_dom"/>
</dbReference>
<evidence type="ECO:0000256" key="3">
    <source>
        <dbReference type="ARBA" id="ARBA00022741"/>
    </source>
</evidence>
<dbReference type="PROSITE" id="PS00107">
    <property type="entry name" value="PROTEIN_KINASE_ATP"/>
    <property type="match status" value="1"/>
</dbReference>
<dbReference type="Pfam" id="PF00069">
    <property type="entry name" value="Pkinase"/>
    <property type="match status" value="1"/>
</dbReference>
<sequence length="537" mass="62672">MEGLFNDEEILLYIRKEISEGASDTRKLSLYTQATQKNLPPTLTMLSLWTEYINLLKKEDDEEEIREIFRMLRMSYYKFVGYWKELIRFEKEIMSRRGHGSELTKVIKQGLEFIFHKNFDNKEEILEYLRSEEFEENMMKANHKESINNPSEIDNFNLNNNSIYGNNLKENNFNTNNKIYNNRIYTNGICNDNINITGTNNNKTNINETYNNKQSDNPFPNRIILACPPINKPTYQSSITQQLKYLTGKNEFKSHHAITHPNPPSYSEIPFKDNKLTILRTIGKGGSSEVFQVLLEHKIYALKKVYLAEEDDIILNGYKNEINLLDKLRGTNRIIELIDYEITESNISILLEYGEIDLASLIKRNRNNIPPLSLNFIRDLWEQMLEIVRVVHMQRIIHCDLKPANFLFVKGRIKLIDFGISKVIRNDTTNVESESLLGTINYMSPEAVKGNKNKMGRSSDIWSLGCILYELVYGIPPLHRFNSIIQKIEHLNNPRIEFPDLGLRYVPVINDMKLCLVKEPKLRASIEQLLESKFIKP</sequence>
<dbReference type="Gene3D" id="1.25.40.10">
    <property type="entry name" value="Tetratricopeptide repeat domain"/>
    <property type="match status" value="1"/>
</dbReference>
<dbReference type="Proteomes" id="UP001516464">
    <property type="component" value="Unassembled WGS sequence"/>
</dbReference>
<keyword evidence="4 8" id="KW-0418">Kinase</keyword>
<dbReference type="InterPro" id="IPR011990">
    <property type="entry name" value="TPR-like_helical_dom_sf"/>
</dbReference>
<dbReference type="GO" id="GO:0016301">
    <property type="term" value="F:kinase activity"/>
    <property type="evidence" value="ECO:0007669"/>
    <property type="project" value="UniProtKB-KW"/>
</dbReference>
<feature type="domain" description="Protein kinase" evidence="7">
    <location>
        <begin position="276"/>
        <end position="535"/>
    </location>
</feature>
<dbReference type="InterPro" id="IPR008271">
    <property type="entry name" value="Ser/Thr_kinase_AS"/>
</dbReference>
<dbReference type="EMBL" id="SBIQ01000045">
    <property type="protein sequence ID" value="KAF7683852.1"/>
    <property type="molecule type" value="Genomic_DNA"/>
</dbReference>
<dbReference type="SMART" id="SM00220">
    <property type="entry name" value="S_TKc"/>
    <property type="match status" value="1"/>
</dbReference>
<organism evidence="8 9">
    <name type="scientific">Astathelohania contejeani</name>
    <dbReference type="NCBI Taxonomy" id="164912"/>
    <lineage>
        <taxon>Eukaryota</taxon>
        <taxon>Fungi</taxon>
        <taxon>Fungi incertae sedis</taxon>
        <taxon>Microsporidia</taxon>
        <taxon>Astathelohaniidae</taxon>
        <taxon>Astathelohania</taxon>
    </lineage>
</organism>
<evidence type="ECO:0000313" key="8">
    <source>
        <dbReference type="EMBL" id="KAF7683852.1"/>
    </source>
</evidence>
<evidence type="ECO:0000313" key="9">
    <source>
        <dbReference type="Proteomes" id="UP001516464"/>
    </source>
</evidence>
<dbReference type="SUPFAM" id="SSF56112">
    <property type="entry name" value="Protein kinase-like (PK-like)"/>
    <property type="match status" value="1"/>
</dbReference>
<keyword evidence="9" id="KW-1185">Reference proteome</keyword>
<feature type="binding site" evidence="6">
    <location>
        <position position="303"/>
    </location>
    <ligand>
        <name>ATP</name>
        <dbReference type="ChEBI" id="CHEBI:30616"/>
    </ligand>
</feature>
<keyword evidence="2" id="KW-0808">Transferase</keyword>
<evidence type="ECO:0000256" key="4">
    <source>
        <dbReference type="ARBA" id="ARBA00022777"/>
    </source>
</evidence>
<keyword evidence="3 6" id="KW-0547">Nucleotide-binding</keyword>
<evidence type="ECO:0000256" key="1">
    <source>
        <dbReference type="ARBA" id="ARBA00022527"/>
    </source>
</evidence>